<comment type="subcellular location">
    <subcellularLocation>
        <location evidence="1">Nucleus</location>
    </subcellularLocation>
</comment>
<keyword evidence="24" id="KW-1185">Reference proteome</keyword>
<dbReference type="EMBL" id="NCKU01004756">
    <property type="protein sequence ID" value="RWS05482.1"/>
    <property type="molecule type" value="Genomic_DNA"/>
</dbReference>
<comment type="similarity">
    <text evidence="2">Belongs to the MYST (SAS/MOZ) family.</text>
</comment>
<dbReference type="GO" id="GO:0040029">
    <property type="term" value="P:epigenetic regulation of gene expression"/>
    <property type="evidence" value="ECO:0007669"/>
    <property type="project" value="UniProtKB-ARBA"/>
</dbReference>
<dbReference type="GO" id="GO:0010484">
    <property type="term" value="F:histone H3 acetyltransferase activity"/>
    <property type="evidence" value="ECO:0007669"/>
    <property type="project" value="TreeGrafter"/>
</dbReference>
<keyword evidence="4" id="KW-0678">Repressor</keyword>
<dbReference type="Pfam" id="PF00628">
    <property type="entry name" value="PHD"/>
    <property type="match status" value="2"/>
</dbReference>
<feature type="region of interest" description="Disordered" evidence="17">
    <location>
        <begin position="162"/>
        <end position="211"/>
    </location>
</feature>
<feature type="compositionally biased region" description="Polar residues" evidence="17">
    <location>
        <begin position="1502"/>
        <end position="1517"/>
    </location>
</feature>
<evidence type="ECO:0000259" key="20">
    <source>
        <dbReference type="PROSITE" id="PS52014"/>
    </source>
</evidence>
<feature type="domain" description="PHD-type" evidence="18">
    <location>
        <begin position="273"/>
        <end position="330"/>
    </location>
</feature>
<dbReference type="Gene3D" id="1.10.10.10">
    <property type="entry name" value="Winged helix-like DNA-binding domain superfamily/Winged helix DNA-binding domain"/>
    <property type="match status" value="1"/>
</dbReference>
<feature type="compositionally biased region" description="Pro residues" evidence="17">
    <location>
        <begin position="1444"/>
        <end position="1454"/>
    </location>
</feature>
<dbReference type="Proteomes" id="UP000285301">
    <property type="component" value="Unassembled WGS sequence"/>
</dbReference>
<dbReference type="Gene3D" id="3.30.40.10">
    <property type="entry name" value="Zinc/RING finger domain, C3HC4 (zinc finger)"/>
    <property type="match status" value="2"/>
</dbReference>
<dbReference type="Pfam" id="PF01853">
    <property type="entry name" value="MOZ_SAS"/>
    <property type="match status" value="1"/>
</dbReference>
<organism evidence="21 24">
    <name type="scientific">Dinothrombium tinctorium</name>
    <dbReference type="NCBI Taxonomy" id="1965070"/>
    <lineage>
        <taxon>Eukaryota</taxon>
        <taxon>Metazoa</taxon>
        <taxon>Ecdysozoa</taxon>
        <taxon>Arthropoda</taxon>
        <taxon>Chelicerata</taxon>
        <taxon>Arachnida</taxon>
        <taxon>Acari</taxon>
        <taxon>Acariformes</taxon>
        <taxon>Trombidiformes</taxon>
        <taxon>Prostigmata</taxon>
        <taxon>Anystina</taxon>
        <taxon>Parasitengona</taxon>
        <taxon>Trombidioidea</taxon>
        <taxon>Trombidiidae</taxon>
        <taxon>Dinothrombium</taxon>
    </lineage>
</organism>
<dbReference type="InterPro" id="IPR048589">
    <property type="entry name" value="SAMD1-like_WH"/>
</dbReference>
<dbReference type="Gene3D" id="3.40.630.30">
    <property type="match status" value="1"/>
</dbReference>
<dbReference type="InterPro" id="IPR002717">
    <property type="entry name" value="HAT_MYST-type"/>
</dbReference>
<dbReference type="Pfam" id="PF17772">
    <property type="entry name" value="zf-MYST"/>
    <property type="match status" value="1"/>
</dbReference>
<dbReference type="SUPFAM" id="SSF55729">
    <property type="entry name" value="Acyl-CoA N-acyltransferases (Nat)"/>
    <property type="match status" value="1"/>
</dbReference>
<dbReference type="PROSITE" id="PS50016">
    <property type="entry name" value="ZF_PHD_2"/>
    <property type="match status" value="2"/>
</dbReference>
<feature type="compositionally biased region" description="Polar residues" evidence="17">
    <location>
        <begin position="1704"/>
        <end position="1716"/>
    </location>
</feature>
<evidence type="ECO:0000256" key="3">
    <source>
        <dbReference type="ARBA" id="ARBA00013184"/>
    </source>
</evidence>
<feature type="compositionally biased region" description="Basic residues" evidence="17">
    <location>
        <begin position="638"/>
        <end position="651"/>
    </location>
</feature>
<dbReference type="CDD" id="cd15489">
    <property type="entry name" value="PHD_SF"/>
    <property type="match status" value="1"/>
</dbReference>
<dbReference type="PANTHER" id="PTHR10615">
    <property type="entry name" value="HISTONE ACETYLTRANSFERASE"/>
    <property type="match status" value="1"/>
</dbReference>
<feature type="compositionally biased region" description="Low complexity" evidence="17">
    <location>
        <begin position="1358"/>
        <end position="1393"/>
    </location>
</feature>
<feature type="compositionally biased region" description="Polar residues" evidence="17">
    <location>
        <begin position="1400"/>
        <end position="1435"/>
    </location>
</feature>
<feature type="compositionally biased region" description="Low complexity" evidence="17">
    <location>
        <begin position="97"/>
        <end position="113"/>
    </location>
</feature>
<feature type="compositionally biased region" description="Basic and acidic residues" evidence="17">
    <location>
        <begin position="569"/>
        <end position="580"/>
    </location>
</feature>
<feature type="compositionally biased region" description="Low complexity" evidence="17">
    <location>
        <begin position="1639"/>
        <end position="1648"/>
    </location>
</feature>
<dbReference type="GO" id="GO:0006357">
    <property type="term" value="P:regulation of transcription by RNA polymerase II"/>
    <property type="evidence" value="ECO:0007669"/>
    <property type="project" value="TreeGrafter"/>
</dbReference>
<dbReference type="InterPro" id="IPR036388">
    <property type="entry name" value="WH-like_DNA-bd_sf"/>
</dbReference>
<evidence type="ECO:0000256" key="10">
    <source>
        <dbReference type="ARBA" id="ARBA00022833"/>
    </source>
</evidence>
<evidence type="ECO:0000256" key="1">
    <source>
        <dbReference type="ARBA" id="ARBA00004123"/>
    </source>
</evidence>
<keyword evidence="6" id="KW-0597">Phosphoprotein</keyword>
<dbReference type="SMART" id="SM00249">
    <property type="entry name" value="PHD"/>
    <property type="match status" value="2"/>
</dbReference>
<evidence type="ECO:0000256" key="8">
    <source>
        <dbReference type="ARBA" id="ARBA00022723"/>
    </source>
</evidence>
<dbReference type="GO" id="GO:0005634">
    <property type="term" value="C:nucleus"/>
    <property type="evidence" value="ECO:0007669"/>
    <property type="project" value="UniProtKB-SubCell"/>
</dbReference>
<dbReference type="GO" id="GO:0008270">
    <property type="term" value="F:zinc ion binding"/>
    <property type="evidence" value="ECO:0007669"/>
    <property type="project" value="UniProtKB-KW"/>
</dbReference>
<feature type="compositionally biased region" description="Basic residues" evidence="17">
    <location>
        <begin position="1151"/>
        <end position="1161"/>
    </location>
</feature>
<evidence type="ECO:0000256" key="15">
    <source>
        <dbReference type="PIRSR" id="PIRSR602717-51"/>
    </source>
</evidence>
<keyword evidence="12" id="KW-0156">Chromatin regulator</keyword>
<keyword evidence="13" id="KW-0007">Acetylation</keyword>
<feature type="compositionally biased region" description="Basic and acidic residues" evidence="17">
    <location>
        <begin position="587"/>
        <end position="637"/>
    </location>
</feature>
<evidence type="ECO:0000256" key="7">
    <source>
        <dbReference type="ARBA" id="ARBA00022679"/>
    </source>
</evidence>
<dbReference type="FunFam" id="3.40.630.30:FF:000001">
    <property type="entry name" value="Histone acetyltransferase"/>
    <property type="match status" value="1"/>
</dbReference>
<feature type="domain" description="SAMD1-like winged helix (WH)" evidence="20">
    <location>
        <begin position="1"/>
        <end position="73"/>
    </location>
</feature>
<feature type="compositionally biased region" description="Acidic residues" evidence="17">
    <location>
        <begin position="389"/>
        <end position="408"/>
    </location>
</feature>
<dbReference type="InterPro" id="IPR019787">
    <property type="entry name" value="Znf_PHD-finger"/>
</dbReference>
<feature type="compositionally biased region" description="Basic and acidic residues" evidence="17">
    <location>
        <begin position="798"/>
        <end position="811"/>
    </location>
</feature>
<evidence type="ECO:0000256" key="4">
    <source>
        <dbReference type="ARBA" id="ARBA00022491"/>
    </source>
</evidence>
<feature type="compositionally biased region" description="Low complexity" evidence="17">
    <location>
        <begin position="431"/>
        <end position="442"/>
    </location>
</feature>
<dbReference type="EC" id="2.3.1.48" evidence="3"/>
<evidence type="ECO:0000313" key="22">
    <source>
        <dbReference type="EMBL" id="RWS05470.1"/>
    </source>
</evidence>
<proteinExistence type="inferred from homology"/>
<feature type="domain" description="PHD-type" evidence="18">
    <location>
        <begin position="222"/>
        <end position="276"/>
    </location>
</feature>
<dbReference type="EMBL" id="NCKU01004771">
    <property type="protein sequence ID" value="RWS05467.1"/>
    <property type="molecule type" value="Genomic_DNA"/>
</dbReference>
<feature type="region of interest" description="Disordered" evidence="17">
    <location>
        <begin position="372"/>
        <end position="762"/>
    </location>
</feature>
<feature type="compositionally biased region" description="Low complexity" evidence="17">
    <location>
        <begin position="1311"/>
        <end position="1333"/>
    </location>
</feature>
<feature type="region of interest" description="Disordered" evidence="17">
    <location>
        <begin position="93"/>
        <end position="149"/>
    </location>
</feature>
<evidence type="ECO:0000259" key="19">
    <source>
        <dbReference type="PROSITE" id="PS51726"/>
    </source>
</evidence>
<reference evidence="21" key="2">
    <citation type="submission" date="2018-11" db="EMBL/GenBank/DDBJ databases">
        <title>Trombidioid mite genomics.</title>
        <authorList>
            <person name="Dong X."/>
        </authorList>
    </citation>
    <scope>NUCLEOTIDE SEQUENCE</scope>
    <source>
        <strain evidence="21">UoL-WK</strain>
    </source>
</reference>
<dbReference type="GO" id="GO:0003677">
    <property type="term" value="F:DNA binding"/>
    <property type="evidence" value="ECO:0007669"/>
    <property type="project" value="InterPro"/>
</dbReference>
<feature type="compositionally biased region" description="Polar residues" evidence="17">
    <location>
        <begin position="737"/>
        <end position="749"/>
    </location>
</feature>
<feature type="region of interest" description="Disordered" evidence="17">
    <location>
        <begin position="1604"/>
        <end position="1737"/>
    </location>
</feature>
<feature type="compositionally biased region" description="Basic and acidic residues" evidence="17">
    <location>
        <begin position="1249"/>
        <end position="1286"/>
    </location>
</feature>
<evidence type="ECO:0000256" key="16">
    <source>
        <dbReference type="PROSITE-ProRule" id="PRU00146"/>
    </source>
</evidence>
<evidence type="ECO:0000256" key="13">
    <source>
        <dbReference type="ARBA" id="ARBA00022990"/>
    </source>
</evidence>
<feature type="compositionally biased region" description="Basic and acidic residues" evidence="17">
    <location>
        <begin position="670"/>
        <end position="695"/>
    </location>
</feature>
<evidence type="ECO:0000313" key="23">
    <source>
        <dbReference type="EMBL" id="RWS05482.1"/>
    </source>
</evidence>
<evidence type="ECO:0000259" key="18">
    <source>
        <dbReference type="PROSITE" id="PS50016"/>
    </source>
</evidence>
<evidence type="ECO:0000313" key="21">
    <source>
        <dbReference type="EMBL" id="RWS05467.1"/>
    </source>
</evidence>
<protein>
    <recommendedName>
        <fullName evidence="3">histone acetyltransferase</fullName>
        <ecNumber evidence="3">2.3.1.48</ecNumber>
    </recommendedName>
</protein>
<feature type="compositionally biased region" description="Polar residues" evidence="17">
    <location>
        <begin position="1724"/>
        <end position="1737"/>
    </location>
</feature>
<dbReference type="SUPFAM" id="SSF57903">
    <property type="entry name" value="FYVE/PHD zinc finger"/>
    <property type="match status" value="2"/>
</dbReference>
<dbReference type="InterPro" id="IPR011011">
    <property type="entry name" value="Znf_FYVE_PHD"/>
</dbReference>
<feature type="compositionally biased region" description="Polar residues" evidence="17">
    <location>
        <begin position="1483"/>
        <end position="1494"/>
    </location>
</feature>
<dbReference type="GO" id="GO:0003712">
    <property type="term" value="F:transcription coregulator activity"/>
    <property type="evidence" value="ECO:0007669"/>
    <property type="project" value="TreeGrafter"/>
</dbReference>
<feature type="region of interest" description="Disordered" evidence="17">
    <location>
        <begin position="1124"/>
        <end position="1581"/>
    </location>
</feature>
<dbReference type="InterPro" id="IPR001965">
    <property type="entry name" value="Znf_PHD"/>
</dbReference>
<keyword evidence="5" id="KW-1017">Isopeptide bond</keyword>
<dbReference type="EMBL" id="NCKU01004769">
    <property type="protein sequence ID" value="RWS05470.1"/>
    <property type="molecule type" value="Genomic_DNA"/>
</dbReference>
<feature type="compositionally biased region" description="Polar residues" evidence="17">
    <location>
        <begin position="1527"/>
        <end position="1553"/>
    </location>
</feature>
<dbReference type="GO" id="GO:0003682">
    <property type="term" value="F:chromatin binding"/>
    <property type="evidence" value="ECO:0007669"/>
    <property type="project" value="TreeGrafter"/>
</dbReference>
<keyword evidence="10" id="KW-0862">Zinc</keyword>
<feature type="region of interest" description="Disordered" evidence="17">
    <location>
        <begin position="338"/>
        <end position="358"/>
    </location>
</feature>
<comment type="caution">
    <text evidence="21">The sequence shown here is derived from an EMBL/GenBank/DDBJ whole genome shotgun (WGS) entry which is preliminary data.</text>
</comment>
<feature type="region of interest" description="Disordered" evidence="17">
    <location>
        <begin position="787"/>
        <end position="812"/>
    </location>
</feature>
<feature type="compositionally biased region" description="Acidic residues" evidence="17">
    <location>
        <begin position="655"/>
        <end position="665"/>
    </location>
</feature>
<dbReference type="GO" id="GO:0070776">
    <property type="term" value="C:MOZ/MORF histone acetyltransferase complex"/>
    <property type="evidence" value="ECO:0007669"/>
    <property type="project" value="TreeGrafter"/>
</dbReference>
<accession>A0A3S3PP61</accession>
<dbReference type="STRING" id="1965070.A0A3S3PP61"/>
<dbReference type="InterPro" id="IPR013083">
    <property type="entry name" value="Znf_RING/FYVE/PHD"/>
</dbReference>
<dbReference type="PROSITE" id="PS52014">
    <property type="entry name" value="SAMD1_WH"/>
    <property type="match status" value="1"/>
</dbReference>
<dbReference type="PANTHER" id="PTHR10615:SF217">
    <property type="entry name" value="HISTONE ACETYLTRANSFERASE"/>
    <property type="match status" value="1"/>
</dbReference>
<feature type="compositionally biased region" description="Acidic residues" evidence="17">
    <location>
        <begin position="1227"/>
        <end position="1237"/>
    </location>
</feature>
<keyword evidence="7" id="KW-0808">Transferase</keyword>
<evidence type="ECO:0000313" key="24">
    <source>
        <dbReference type="Proteomes" id="UP000285301"/>
    </source>
</evidence>
<evidence type="ECO:0000256" key="14">
    <source>
        <dbReference type="ARBA" id="ARBA00023242"/>
    </source>
</evidence>
<keyword evidence="11" id="KW-0832">Ubl conjugation</keyword>
<feature type="active site" description="Proton donor/acceptor" evidence="15">
    <location>
        <position position="998"/>
    </location>
</feature>
<dbReference type="InterPro" id="IPR050603">
    <property type="entry name" value="MYST_HAT"/>
</dbReference>
<gene>
    <name evidence="21" type="ORF">B4U79_04866</name>
    <name evidence="22" type="ORF">B4U79_10787</name>
    <name evidence="23" type="ORF">B4U79_10801</name>
</gene>
<keyword evidence="9 16" id="KW-0863">Zinc-finger</keyword>
<name>A0A3S3PP61_9ACAR</name>
<reference evidence="21 24" key="1">
    <citation type="journal article" date="2018" name="Gigascience">
        <title>Genomes of trombidid mites reveal novel predicted allergens and laterally-transferred genes associated with secondary metabolism.</title>
        <authorList>
            <person name="Dong X."/>
            <person name="Chaisiri K."/>
            <person name="Xia D."/>
            <person name="Armstrong S.D."/>
            <person name="Fang Y."/>
            <person name="Donnelly M.J."/>
            <person name="Kadowaki T."/>
            <person name="McGarry J.W."/>
            <person name="Darby A.C."/>
            <person name="Makepeace B.L."/>
        </authorList>
    </citation>
    <scope>NUCLEOTIDE SEQUENCE [LARGE SCALE GENOMIC DNA]</scope>
    <source>
        <strain evidence="21">UoL-WK</strain>
    </source>
</reference>
<keyword evidence="14" id="KW-0539">Nucleus</keyword>
<sequence length="1737" mass="193563">MEILKAIGKIKKQKQKASFDRVVNSLKLVKDKYEEFSSQEKIQDTLDRAVEKGFIQKTYGTTGVLSFKEMGNAVQIVAQIACRKSALQNAANAAHLKSTTTPTTPKPSAASKSSKPKAVKNQTPKTSAKPLPFIPTKTPRTKPQKAVSADIPTFASTNVISSPEALSPAKPAAVNKRKASDEIKSATPAKKPRPVKKPNDSSSPKKSTEALIPQLLPNVKKQQMCGICKDDSSKDELISCSVCNLSGHASCLNCTKELFERIKKSVVWQCPNCKTCSICDQKDEGGNIDLIICSICDKGYHKNCIKFSNSHSSLPLTVTTNWVCDGCNIKSRNDCNKKLSKTSSRRNSSSSNITMKRDAKLHESKLDAVLASKSKKKPFEESSSSESDSNIDDESEDNEDVNVEDDDNAKEHRDSYSDGENSKSSSVQQYSNIDSSSNNPDNPKLKGLIDGLSKFFTPTNKRKSRNSFLTAEQLEQQQLDELQKMDEEESQKEEKKESEVSNDEIADKQDEENNKEEMDEHPEKSASKMPQKGKEKEKTKSQSRKKSRSRILSSDEERSDLRSSFSEVNEVKTNLKENLHSDSVITLKEKISSKNKEHLEKRAKEKSPSKEKSKTEKLRESKKSEDSKSERSPEKSRSSKRIPKSNKKKSRPLLSDDDSHDDELESLSSVKEHVTDMKEKSSSKKAETSKNENKRTRPQRTINTPRTLSPSPIKRPILSSAAKRKKQSIATPITPARPSTPNVSKVTPTVSPPIRSLPTGVTDTDKKYFKEAQEIAEKQFATHICTPLKQKPLPPPSVEKDKKNEKEHNRDVTPAMRCPASIEFGEYEIDTWYSSPYPQEYARLHKLFICEFCLKYMKSKPILDRHLTKCGMFQPPATEIYRMNHTVVDKTVQLSVFEVDGLISKIYCQNLCLLAKLFLDHKTLYYDVEPFLFYVLTRNDSRGCHFIGYFSKEKHCAQKYNVSCIMTLPVYQRHGYGRFLIEFSYLLSRKEGLAGTPEKPLSDLGKISYQSFWKSTILKYLKEKSQTTVEDISKATGMNVHDIASTLQHFNMVHYSKDENGSPKYEIKIKNEMLNCLDKKKVVVDEDSLRWTPLVPPSSVSSQEEDENVADEINRTEILELEHIKSGPIGPPVTLKTFNSNTPAPASVRSSSKKKRRRRWNKTGYNGNRKKRRSTKSGENSTKVKHGKDDVTCDDDSQMTNDEFKDFDESSQQSQEPLSQQSQEEGSTTEEETEEEAISLTPVKSSPLVHEKSEIEENENKNDRKVEDEENQKNKTETRNEEKINEEANSSCSKKSDATDEFTTNSTNVAPTTQLSTTPISSSSQSVPSPQKQKAVSPPATMKKSPLVQPQVSNSALPPISTQSLTPQSSPSTPTTTPQQSSQPSTPQPIATQHGLHQLPSVSQVSTSQLAQNSPQNIAVNSPSQRMQKPYSQPATPQQQFLPQPSPQQTPSPQHPQHSPSTNHQKRSQPAVYPTPTPASLPAHTTSQPVTSAQHPALPQTALPQMSNQFTSSISPLQQPPLHRQSDSLAKLQQFTNGAIPDQQPTIAHQLTGPQLSQPLIPPPPQSRESHYKNFGNRQLQPQTVRQQTMHFQPQSALLQQFPPHFYNGSPGVPPPPNQMPNAPTSASPYPFVQPPAGQPQGIPQYPGFLPQYSHGGQPTPSSVGHPHGPYAQQVLQPSQHSHASSLHAHHQSIQSQQHPLSSYYYQHSAPAQTAPNIAATGRRPNSGQLSGGSSRR</sequence>
<dbReference type="Gene3D" id="3.30.60.60">
    <property type="entry name" value="N-acetyl transferase-like"/>
    <property type="match status" value="1"/>
</dbReference>
<keyword evidence="8" id="KW-0479">Metal-binding</keyword>
<feature type="domain" description="MYST-type HAT" evidence="19">
    <location>
        <begin position="814"/>
        <end position="1093"/>
    </location>
</feature>
<dbReference type="FunFam" id="3.30.60.60:FF:000001">
    <property type="entry name" value="Histone acetyltransferase"/>
    <property type="match status" value="1"/>
</dbReference>
<evidence type="ECO:0000256" key="12">
    <source>
        <dbReference type="ARBA" id="ARBA00022853"/>
    </source>
</evidence>
<evidence type="ECO:0000256" key="9">
    <source>
        <dbReference type="ARBA" id="ARBA00022771"/>
    </source>
</evidence>
<evidence type="ECO:0000256" key="17">
    <source>
        <dbReference type="SAM" id="MobiDB-lite"/>
    </source>
</evidence>
<evidence type="ECO:0000256" key="5">
    <source>
        <dbReference type="ARBA" id="ARBA00022499"/>
    </source>
</evidence>
<feature type="compositionally biased region" description="Polar residues" evidence="17">
    <location>
        <begin position="418"/>
        <end position="430"/>
    </location>
</feature>
<feature type="compositionally biased region" description="Basic and acidic residues" evidence="17">
    <location>
        <begin position="492"/>
        <end position="540"/>
    </location>
</feature>
<dbReference type="PROSITE" id="PS51726">
    <property type="entry name" value="MYST_HAT"/>
    <property type="match status" value="1"/>
</dbReference>
<feature type="compositionally biased region" description="Polar residues" evidence="17">
    <location>
        <begin position="1301"/>
        <end position="1310"/>
    </location>
</feature>
<evidence type="ECO:0000256" key="11">
    <source>
        <dbReference type="ARBA" id="ARBA00022843"/>
    </source>
</evidence>
<feature type="compositionally biased region" description="Polar residues" evidence="17">
    <location>
        <begin position="699"/>
        <end position="710"/>
    </location>
</feature>
<dbReference type="InterPro" id="IPR040706">
    <property type="entry name" value="Zf-MYST"/>
</dbReference>
<feature type="compositionally biased region" description="Low complexity" evidence="17">
    <location>
        <begin position="1210"/>
        <end position="1226"/>
    </location>
</feature>
<feature type="compositionally biased region" description="Low complexity" evidence="17">
    <location>
        <begin position="1677"/>
        <end position="1703"/>
    </location>
</feature>
<evidence type="ECO:0000256" key="6">
    <source>
        <dbReference type="ARBA" id="ARBA00022553"/>
    </source>
</evidence>
<evidence type="ECO:0000256" key="2">
    <source>
        <dbReference type="ARBA" id="ARBA00010107"/>
    </source>
</evidence>
<dbReference type="InterPro" id="IPR016181">
    <property type="entry name" value="Acyl_CoA_acyltransferase"/>
</dbReference>
<dbReference type="OrthoDB" id="6516082at2759"/>